<gene>
    <name evidence="2" type="ORF">BU058_13265</name>
</gene>
<organism evidence="2 3">
    <name type="scientific">Staphylococcus succinus</name>
    <dbReference type="NCBI Taxonomy" id="61015"/>
    <lineage>
        <taxon>Bacteria</taxon>
        <taxon>Bacillati</taxon>
        <taxon>Bacillota</taxon>
        <taxon>Bacilli</taxon>
        <taxon>Bacillales</taxon>
        <taxon>Staphylococcaceae</taxon>
        <taxon>Staphylococcus</taxon>
    </lineage>
</organism>
<dbReference type="AlphaFoldDB" id="A0A9Q6MUC7"/>
<keyword evidence="1" id="KW-0812">Transmembrane</keyword>
<protein>
    <submittedName>
        <fullName evidence="2">Uncharacterized protein</fullName>
    </submittedName>
</protein>
<name>A0A9Q6MUC7_9STAP</name>
<reference evidence="2 3" key="1">
    <citation type="journal article" date="2016" name="Front. Microbiol.">
        <title>Comprehensive Phylogenetic Analysis of Bovine Non-aureus Staphylococci Species Based on Whole-Genome Sequencing.</title>
        <authorList>
            <person name="Naushad S."/>
            <person name="Barkema H.W."/>
            <person name="Luby C."/>
            <person name="Condas L.A."/>
            <person name="Nobrega D.B."/>
            <person name="Carson D.A."/>
            <person name="De Buck J."/>
        </authorList>
    </citation>
    <scope>NUCLEOTIDE SEQUENCE [LARGE SCALE GENOMIC DNA]</scope>
    <source>
        <strain evidence="2 3">SNUC 1231</strain>
    </source>
</reference>
<evidence type="ECO:0000313" key="2">
    <source>
        <dbReference type="EMBL" id="PTI73370.1"/>
    </source>
</evidence>
<feature type="transmembrane region" description="Helical" evidence="1">
    <location>
        <begin position="6"/>
        <end position="29"/>
    </location>
</feature>
<proteinExistence type="predicted"/>
<keyword evidence="1" id="KW-0472">Membrane</keyword>
<dbReference type="Proteomes" id="UP000241960">
    <property type="component" value="Unassembled WGS sequence"/>
</dbReference>
<keyword evidence="1" id="KW-1133">Transmembrane helix</keyword>
<dbReference type="EMBL" id="PZFQ01000088">
    <property type="protein sequence ID" value="PTI73370.1"/>
    <property type="molecule type" value="Genomic_DNA"/>
</dbReference>
<evidence type="ECO:0000256" key="1">
    <source>
        <dbReference type="SAM" id="Phobius"/>
    </source>
</evidence>
<dbReference type="RefSeq" id="WP_107545444.1">
    <property type="nucleotide sequence ID" value="NZ_PZFQ01000088.1"/>
</dbReference>
<sequence length="174" mass="19992">MISIISAIGSIGTFIMALFYFVSVSVQLYQMKISFIPALAFNQILLTKDSNQELHLINTTSNVTEHEDYLKLYNLGGGAARKITIEILLGEDKVIQTKYVNMLPSKEGYLIPINKKVFEELDSTIKKNGYESNKNIRLKYSHNVSRKEQEILLKGHIDSFNNYNEKNIYELQFM</sequence>
<accession>A0A9Q6MUC7</accession>
<comment type="caution">
    <text evidence="2">The sequence shown here is derived from an EMBL/GenBank/DDBJ whole genome shotgun (WGS) entry which is preliminary data.</text>
</comment>
<evidence type="ECO:0000313" key="3">
    <source>
        <dbReference type="Proteomes" id="UP000241960"/>
    </source>
</evidence>